<evidence type="ECO:0000259" key="3">
    <source>
        <dbReference type="Pfam" id="PF05157"/>
    </source>
</evidence>
<dbReference type="Proteomes" id="UP000010473">
    <property type="component" value="Chromosome"/>
</dbReference>
<keyword evidence="5" id="KW-1185">Reference proteome</keyword>
<evidence type="ECO:0000313" key="4">
    <source>
        <dbReference type="EMBL" id="AFZ35375.1"/>
    </source>
</evidence>
<reference evidence="5" key="1">
    <citation type="journal article" date="2013" name="Proc. Natl. Acad. Sci. U.S.A.">
        <title>Improving the coverage of the cyanobacterial phylum using diversity-driven genome sequencing.</title>
        <authorList>
            <person name="Shih P.M."/>
            <person name="Wu D."/>
            <person name="Latifi A."/>
            <person name="Axen S.D."/>
            <person name="Fewer D.P."/>
            <person name="Talla E."/>
            <person name="Calteau A."/>
            <person name="Cai F."/>
            <person name="Tandeau de Marsac N."/>
            <person name="Rippka R."/>
            <person name="Herdman M."/>
            <person name="Sivonen K."/>
            <person name="Coursin T."/>
            <person name="Laurent T."/>
            <person name="Goodwin L."/>
            <person name="Nolan M."/>
            <person name="Davenport K.W."/>
            <person name="Han C.S."/>
            <person name="Rubin E.M."/>
            <person name="Eisen J.A."/>
            <person name="Woyke T."/>
            <person name="Gugger M."/>
            <person name="Kerfeld C.A."/>
        </authorList>
    </citation>
    <scope>NUCLEOTIDE SEQUENCE [LARGE SCALE GENOMIC DNA]</scope>
    <source>
        <strain evidence="5">ATCC 29371 / PCC 7437</strain>
    </source>
</reference>
<feature type="region of interest" description="Disordered" evidence="2">
    <location>
        <begin position="1"/>
        <end position="27"/>
    </location>
</feature>
<proteinExistence type="predicted"/>
<gene>
    <name evidence="4" type="ordered locus">Sta7437_1817</name>
</gene>
<evidence type="ECO:0000256" key="2">
    <source>
        <dbReference type="SAM" id="MobiDB-lite"/>
    </source>
</evidence>
<evidence type="ECO:0000256" key="1">
    <source>
        <dbReference type="SAM" id="Coils"/>
    </source>
</evidence>
<dbReference type="eggNOG" id="COG2804">
    <property type="taxonomic scope" value="Bacteria"/>
</dbReference>
<dbReference type="OrthoDB" id="503913at2"/>
<dbReference type="Gene3D" id="3.30.300.160">
    <property type="entry name" value="Type II secretion system, protein E, N-terminal domain"/>
    <property type="match status" value="1"/>
</dbReference>
<dbReference type="AlphaFoldDB" id="K9XRZ2"/>
<feature type="coiled-coil region" evidence="1">
    <location>
        <begin position="300"/>
        <end position="327"/>
    </location>
</feature>
<organism evidence="4 5">
    <name type="scientific">Stanieria cyanosphaera (strain ATCC 29371 / PCC 7437)</name>
    <dbReference type="NCBI Taxonomy" id="111780"/>
    <lineage>
        <taxon>Bacteria</taxon>
        <taxon>Bacillati</taxon>
        <taxon>Cyanobacteriota</taxon>
        <taxon>Cyanophyceae</taxon>
        <taxon>Pleurocapsales</taxon>
        <taxon>Dermocarpellaceae</taxon>
        <taxon>Stanieria</taxon>
    </lineage>
</organism>
<dbReference type="RefSeq" id="WP_015193046.1">
    <property type="nucleotide sequence ID" value="NC_019748.1"/>
</dbReference>
<dbReference type="KEGG" id="scs:Sta7437_1817"/>
<feature type="compositionally biased region" description="Polar residues" evidence="2">
    <location>
        <begin position="7"/>
        <end position="16"/>
    </location>
</feature>
<evidence type="ECO:0000313" key="5">
    <source>
        <dbReference type="Proteomes" id="UP000010473"/>
    </source>
</evidence>
<protein>
    <submittedName>
        <fullName evidence="4">General secretory system II protein E domain protein</fullName>
    </submittedName>
</protein>
<name>K9XRZ2_STAC7</name>
<keyword evidence="1" id="KW-0175">Coiled coil</keyword>
<dbReference type="SUPFAM" id="SSF160246">
    <property type="entry name" value="EspE N-terminal domain-like"/>
    <property type="match status" value="1"/>
</dbReference>
<dbReference type="EMBL" id="CP003653">
    <property type="protein sequence ID" value="AFZ35375.1"/>
    <property type="molecule type" value="Genomic_DNA"/>
</dbReference>
<dbReference type="HOGENOM" id="CLU_040142_0_0_3"/>
<dbReference type="InterPro" id="IPR037257">
    <property type="entry name" value="T2SS_E_N_sf"/>
</dbReference>
<dbReference type="InterPro" id="IPR007831">
    <property type="entry name" value="T2SS_GspE_N"/>
</dbReference>
<feature type="domain" description="Type II secretion system protein GspE N-terminal" evidence="3">
    <location>
        <begin position="41"/>
        <end position="91"/>
    </location>
</feature>
<accession>K9XRZ2</accession>
<dbReference type="Pfam" id="PF05157">
    <property type="entry name" value="MshEN"/>
    <property type="match status" value="1"/>
</dbReference>
<dbReference type="STRING" id="111780.Sta7437_1817"/>
<sequence length="353" mass="40690">MSYIQDLAQSNSQPPKSQRLKQKFQPTKTNPARIFELINTLLPVRYCLSHKVVPLELSQKCLTLGMVNPEQHNLLEGIRSICGHQIESFHLQPIEAHTHQLILSAYIQHSRQKRSRVAIPKQPIQERPTLLIDAPEQLPKITEQVDAARTKLPATHVKNIQTLEIKARYLSAPVEFLAALPPQVLWQELLGRVLEQGIGRLYFERLANSGRVLWSQNGALKLSFDSLDLKIFQGVLVEFKKFAGLPTIPVATVQQGELEHYYQEEKLLIRWRIHQGEYGEEATIQILRGKALELYQRRQIKEWEEQALDLAKKLEQKLQQIREFKQNNPLSGDNLASLQQIQLQIKRQLDLLT</sequence>